<accession>A0A835PVU0</accession>
<proteinExistence type="predicted"/>
<protein>
    <submittedName>
        <fullName evidence="1">Uncharacterized protein</fullName>
    </submittedName>
</protein>
<evidence type="ECO:0000313" key="1">
    <source>
        <dbReference type="EMBL" id="KAG0459376.1"/>
    </source>
</evidence>
<dbReference type="AlphaFoldDB" id="A0A835PVU0"/>
<dbReference type="Proteomes" id="UP000639772">
    <property type="component" value="Chromosome 12"/>
</dbReference>
<comment type="caution">
    <text evidence="1">The sequence shown here is derived from an EMBL/GenBank/DDBJ whole genome shotgun (WGS) entry which is preliminary data.</text>
</comment>
<organism evidence="1 2">
    <name type="scientific">Vanilla planifolia</name>
    <name type="common">Vanilla</name>
    <dbReference type="NCBI Taxonomy" id="51239"/>
    <lineage>
        <taxon>Eukaryota</taxon>
        <taxon>Viridiplantae</taxon>
        <taxon>Streptophyta</taxon>
        <taxon>Embryophyta</taxon>
        <taxon>Tracheophyta</taxon>
        <taxon>Spermatophyta</taxon>
        <taxon>Magnoliopsida</taxon>
        <taxon>Liliopsida</taxon>
        <taxon>Asparagales</taxon>
        <taxon>Orchidaceae</taxon>
        <taxon>Vanilloideae</taxon>
        <taxon>Vanilleae</taxon>
        <taxon>Vanilla</taxon>
    </lineage>
</organism>
<name>A0A835PVU0_VANPL</name>
<dbReference type="EMBL" id="JADCNM010000012">
    <property type="protein sequence ID" value="KAG0459376.1"/>
    <property type="molecule type" value="Genomic_DNA"/>
</dbReference>
<reference evidence="1 2" key="1">
    <citation type="journal article" date="2020" name="Nat. Food">
        <title>A phased Vanilla planifolia genome enables genetic improvement of flavour and production.</title>
        <authorList>
            <person name="Hasing T."/>
            <person name="Tang H."/>
            <person name="Brym M."/>
            <person name="Khazi F."/>
            <person name="Huang T."/>
            <person name="Chambers A.H."/>
        </authorList>
    </citation>
    <scope>NUCLEOTIDE SEQUENCE [LARGE SCALE GENOMIC DNA]</scope>
    <source>
        <tissue evidence="1">Leaf</tissue>
    </source>
</reference>
<sequence length="90" mass="9961">MGSELSGEEDGLERLQTNAKLRTGGRIGQKGNEIPFVLQHIKDVNGIVKIKEYKFDSHKDKYNKSSKNFKPLIAGDTDKKVTTALVISAD</sequence>
<gene>
    <name evidence="1" type="ORF">HPP92_022504</name>
</gene>
<evidence type="ECO:0000313" key="2">
    <source>
        <dbReference type="Proteomes" id="UP000639772"/>
    </source>
</evidence>